<dbReference type="RefSeq" id="WP_034644659.1">
    <property type="nucleotide sequence ID" value="NZ_ARZX01000006.1"/>
</dbReference>
<evidence type="ECO:0000259" key="2">
    <source>
        <dbReference type="PROSITE" id="PS50975"/>
    </source>
</evidence>
<dbReference type="Pfam" id="PF08443">
    <property type="entry name" value="RimK"/>
    <property type="match status" value="1"/>
</dbReference>
<dbReference type="PROSITE" id="PS50975">
    <property type="entry name" value="ATP_GRASP"/>
    <property type="match status" value="1"/>
</dbReference>
<evidence type="ECO:0000256" key="1">
    <source>
        <dbReference type="PROSITE-ProRule" id="PRU00409"/>
    </source>
</evidence>
<dbReference type="PANTHER" id="PTHR21621">
    <property type="entry name" value="RIBOSOMAL PROTEIN S6 MODIFICATION PROTEIN"/>
    <property type="match status" value="1"/>
</dbReference>
<name>A0ABN0RQ74_9FLAO</name>
<evidence type="ECO:0000313" key="4">
    <source>
        <dbReference type="Proteomes" id="UP000019275"/>
    </source>
</evidence>
<feature type="domain" description="ATP-grasp" evidence="2">
    <location>
        <begin position="93"/>
        <end position="287"/>
    </location>
</feature>
<accession>A0ABN0RQ74</accession>
<gene>
    <name evidence="3" type="ORF">KLA_06847</name>
</gene>
<dbReference type="InterPro" id="IPR013651">
    <property type="entry name" value="ATP-grasp_RimK-type"/>
</dbReference>
<comment type="caution">
    <text evidence="3">The sequence shown here is derived from an EMBL/GenBank/DDBJ whole genome shotgun (WGS) entry which is preliminary data.</text>
</comment>
<dbReference type="PANTHER" id="PTHR21621:SF0">
    <property type="entry name" value="BETA-CITRYLGLUTAMATE SYNTHASE B-RELATED"/>
    <property type="match status" value="1"/>
</dbReference>
<keyword evidence="4" id="KW-1185">Reference proteome</keyword>
<reference evidence="3 4" key="1">
    <citation type="journal article" date="2014" name="Genome Announc.">
        <title>Draft Genome Sequence of the Carrageenan-Degrading Bacterium Cellulophaga sp. Strain KL-A, Isolated from Decaying Marine Algae.</title>
        <authorList>
            <person name="Shan D."/>
            <person name="Ying J."/>
            <person name="Li X."/>
            <person name="Gao Z."/>
            <person name="Wei G."/>
            <person name="Shao Z."/>
        </authorList>
    </citation>
    <scope>NUCLEOTIDE SEQUENCE [LARGE SCALE GENOMIC DNA]</scope>
    <source>
        <strain evidence="3 4">KL-A</strain>
    </source>
</reference>
<organism evidence="3 4">
    <name type="scientific">Cellulophaga geojensis KL-A</name>
    <dbReference type="NCBI Taxonomy" id="1328323"/>
    <lineage>
        <taxon>Bacteria</taxon>
        <taxon>Pseudomonadati</taxon>
        <taxon>Bacteroidota</taxon>
        <taxon>Flavobacteriia</taxon>
        <taxon>Flavobacteriales</taxon>
        <taxon>Flavobacteriaceae</taxon>
        <taxon>Cellulophaga</taxon>
    </lineage>
</organism>
<keyword evidence="1" id="KW-0547">Nucleotide-binding</keyword>
<protein>
    <recommendedName>
        <fullName evidence="2">ATP-grasp domain-containing protein</fullName>
    </recommendedName>
</protein>
<dbReference type="SUPFAM" id="SSF56059">
    <property type="entry name" value="Glutathione synthetase ATP-binding domain-like"/>
    <property type="match status" value="1"/>
</dbReference>
<dbReference type="InterPro" id="IPR011761">
    <property type="entry name" value="ATP-grasp"/>
</dbReference>
<evidence type="ECO:0000313" key="3">
    <source>
        <dbReference type="EMBL" id="EWH14027.1"/>
    </source>
</evidence>
<sequence>MKIGIQPTPIGFTKHWIEYCKNHSIDYKLVDCYKSDIIKQLNDCDVFMWHHDLLLRKDNIIAKRLLFALEQSNKIVFPTFNEGWHYDDKIGQKYLLEALKVPFIPTFIFYDKTEALNWANQTTYPKVFKLKGGAGSANVCLVNSEKDAIKKINKAFSSGFNSIPKKYFLNENIRKYKSKKISVISLLKNYIRYILPINKNFINHKEKGYIYFQEFIPNNNSDLRIVVINQNKIFGIKRYNRANDFRASGSGVIEYLDENNMPVECIKIALNTAKKLRMDSIAYDFVFDTNEKPVIIEITFAFGSKVSNAKGYWDENLVWHNKEIKMQEWMIKNVIKKVDNLKSS</sequence>
<dbReference type="Gene3D" id="3.30.1490.20">
    <property type="entry name" value="ATP-grasp fold, A domain"/>
    <property type="match status" value="1"/>
</dbReference>
<dbReference type="Gene3D" id="3.30.470.20">
    <property type="entry name" value="ATP-grasp fold, B domain"/>
    <property type="match status" value="1"/>
</dbReference>
<dbReference type="EMBL" id="ARZX01000006">
    <property type="protein sequence ID" value="EWH14027.1"/>
    <property type="molecule type" value="Genomic_DNA"/>
</dbReference>
<dbReference type="Proteomes" id="UP000019275">
    <property type="component" value="Unassembled WGS sequence"/>
</dbReference>
<keyword evidence="1" id="KW-0067">ATP-binding</keyword>
<dbReference type="InterPro" id="IPR013815">
    <property type="entry name" value="ATP_grasp_subdomain_1"/>
</dbReference>
<proteinExistence type="predicted"/>